<protein>
    <recommendedName>
        <fullName evidence="8">Probable membrane transporter protein</fullName>
    </recommendedName>
</protein>
<feature type="transmembrane region" description="Helical" evidence="8">
    <location>
        <begin position="31"/>
        <end position="60"/>
    </location>
</feature>
<evidence type="ECO:0000313" key="9">
    <source>
        <dbReference type="EMBL" id="MDI6101840.1"/>
    </source>
</evidence>
<feature type="transmembrane region" description="Helical" evidence="8">
    <location>
        <begin position="124"/>
        <end position="143"/>
    </location>
</feature>
<comment type="similarity">
    <text evidence="2 8">Belongs to the 4-toluene sulfonate uptake permease (TSUP) (TC 2.A.102) family.</text>
</comment>
<evidence type="ECO:0000256" key="6">
    <source>
        <dbReference type="ARBA" id="ARBA00022989"/>
    </source>
</evidence>
<comment type="subcellular location">
    <subcellularLocation>
        <location evidence="1 8">Cell membrane</location>
        <topology evidence="1 8">Multi-pass membrane protein</topology>
    </subcellularLocation>
</comment>
<sequence length="243" mass="24573">MDSQTILIAAGVLAVAALAQAATGFGFSLLAVPLLGLVVGPVDAVVGSSILAVLINAAAVTRDHAEVRWRTARTVLVAGLAGLPFGLLLLTLLPARTLTILIAVCVLGGAFAIWRGLRLRAGRAAIAAAGFLSGILTTATGVNGPPMAAAFSAMGLPPRQFRATLAAIFVVVGPAGLLGFALAGQFTARSLTVAAVGLPAVALGWWAGDRLFTQLTDPARFRTVVLCALVAASAITLFRAAFP</sequence>
<feature type="transmembrane region" description="Helical" evidence="8">
    <location>
        <begin position="98"/>
        <end position="117"/>
    </location>
</feature>
<keyword evidence="4 8" id="KW-1003">Cell membrane</keyword>
<keyword evidence="7 8" id="KW-0472">Membrane</keyword>
<dbReference type="EMBL" id="JASCTH010000016">
    <property type="protein sequence ID" value="MDI6101840.1"/>
    <property type="molecule type" value="Genomic_DNA"/>
</dbReference>
<proteinExistence type="inferred from homology"/>
<feature type="transmembrane region" description="Helical" evidence="8">
    <location>
        <begin position="72"/>
        <end position="92"/>
    </location>
</feature>
<evidence type="ECO:0000256" key="2">
    <source>
        <dbReference type="ARBA" id="ARBA00009142"/>
    </source>
</evidence>
<gene>
    <name evidence="9" type="ORF">QLQ12_24770</name>
</gene>
<dbReference type="RefSeq" id="WP_282762832.1">
    <property type="nucleotide sequence ID" value="NZ_JASCTH010000016.1"/>
</dbReference>
<evidence type="ECO:0000256" key="1">
    <source>
        <dbReference type="ARBA" id="ARBA00004651"/>
    </source>
</evidence>
<dbReference type="InterPro" id="IPR002781">
    <property type="entry name" value="TM_pro_TauE-like"/>
</dbReference>
<keyword evidence="6 8" id="KW-1133">Transmembrane helix</keyword>
<feature type="transmembrane region" description="Helical" evidence="8">
    <location>
        <begin position="219"/>
        <end position="242"/>
    </location>
</feature>
<organism evidence="9 10">
    <name type="scientific">Actinoplanes sandaracinus</name>
    <dbReference type="NCBI Taxonomy" id="3045177"/>
    <lineage>
        <taxon>Bacteria</taxon>
        <taxon>Bacillati</taxon>
        <taxon>Actinomycetota</taxon>
        <taxon>Actinomycetes</taxon>
        <taxon>Micromonosporales</taxon>
        <taxon>Micromonosporaceae</taxon>
        <taxon>Actinoplanes</taxon>
    </lineage>
</organism>
<evidence type="ECO:0000256" key="7">
    <source>
        <dbReference type="ARBA" id="ARBA00023136"/>
    </source>
</evidence>
<comment type="caution">
    <text evidence="9">The sequence shown here is derived from an EMBL/GenBank/DDBJ whole genome shotgun (WGS) entry which is preliminary data.</text>
</comment>
<name>A0ABT6WQC6_9ACTN</name>
<evidence type="ECO:0000256" key="4">
    <source>
        <dbReference type="ARBA" id="ARBA00022475"/>
    </source>
</evidence>
<dbReference type="PANTHER" id="PTHR30269">
    <property type="entry name" value="TRANSMEMBRANE PROTEIN YFCA"/>
    <property type="match status" value="1"/>
</dbReference>
<feature type="transmembrane region" description="Helical" evidence="8">
    <location>
        <begin position="163"/>
        <end position="183"/>
    </location>
</feature>
<keyword evidence="10" id="KW-1185">Reference proteome</keyword>
<dbReference type="PANTHER" id="PTHR30269:SF37">
    <property type="entry name" value="MEMBRANE TRANSPORTER PROTEIN"/>
    <property type="match status" value="1"/>
</dbReference>
<dbReference type="Proteomes" id="UP001241758">
    <property type="component" value="Unassembled WGS sequence"/>
</dbReference>
<keyword evidence="5 8" id="KW-0812">Transmembrane</keyword>
<keyword evidence="3" id="KW-0813">Transport</keyword>
<accession>A0ABT6WQC6</accession>
<evidence type="ECO:0000256" key="8">
    <source>
        <dbReference type="RuleBase" id="RU363041"/>
    </source>
</evidence>
<dbReference type="InterPro" id="IPR052017">
    <property type="entry name" value="TSUP"/>
</dbReference>
<evidence type="ECO:0000313" key="10">
    <source>
        <dbReference type="Proteomes" id="UP001241758"/>
    </source>
</evidence>
<evidence type="ECO:0000256" key="3">
    <source>
        <dbReference type="ARBA" id="ARBA00022448"/>
    </source>
</evidence>
<dbReference type="Pfam" id="PF01925">
    <property type="entry name" value="TauE"/>
    <property type="match status" value="1"/>
</dbReference>
<evidence type="ECO:0000256" key="5">
    <source>
        <dbReference type="ARBA" id="ARBA00022692"/>
    </source>
</evidence>
<feature type="transmembrane region" description="Helical" evidence="8">
    <location>
        <begin position="190"/>
        <end position="207"/>
    </location>
</feature>
<reference evidence="9 10" key="1">
    <citation type="submission" date="2023-05" db="EMBL/GenBank/DDBJ databases">
        <title>Actinoplanes sp. NEAU-A12 genome sequencing.</title>
        <authorList>
            <person name="Wang Z.-S."/>
        </authorList>
    </citation>
    <scope>NUCLEOTIDE SEQUENCE [LARGE SCALE GENOMIC DNA]</scope>
    <source>
        <strain evidence="9 10">NEAU-A12</strain>
    </source>
</reference>